<gene>
    <name evidence="14" type="ORF">ONE63_004809</name>
</gene>
<dbReference type="InterPro" id="IPR001678">
    <property type="entry name" value="MeTrfase_RsmB-F_NOP2_dom"/>
</dbReference>
<keyword evidence="4" id="KW-0820">tRNA-binding</keyword>
<evidence type="ECO:0000256" key="9">
    <source>
        <dbReference type="ARBA" id="ARBA00022884"/>
    </source>
</evidence>
<reference evidence="14" key="1">
    <citation type="submission" date="2022-12" db="EMBL/GenBank/DDBJ databases">
        <title>Chromosome-level genome assembly of the bean flower thrips Megalurothrips usitatus.</title>
        <authorList>
            <person name="Ma L."/>
            <person name="Liu Q."/>
            <person name="Li H."/>
            <person name="Cai W."/>
        </authorList>
    </citation>
    <scope>NUCLEOTIDE SEQUENCE</scope>
    <source>
        <strain evidence="14">Cailab_2022a</strain>
    </source>
</reference>
<dbReference type="InterPro" id="IPR023267">
    <property type="entry name" value="RCMT"/>
</dbReference>
<dbReference type="Gene3D" id="3.40.50.150">
    <property type="entry name" value="Vaccinia Virus protein VP39"/>
    <property type="match status" value="1"/>
</dbReference>
<evidence type="ECO:0000313" key="14">
    <source>
        <dbReference type="EMBL" id="KAJ1519528.1"/>
    </source>
</evidence>
<evidence type="ECO:0000313" key="15">
    <source>
        <dbReference type="Proteomes" id="UP001075354"/>
    </source>
</evidence>
<dbReference type="InterPro" id="IPR029063">
    <property type="entry name" value="SAM-dependent_MTases_sf"/>
</dbReference>
<dbReference type="InterPro" id="IPR023270">
    <property type="entry name" value="RCMT_NCL1"/>
</dbReference>
<keyword evidence="5 11" id="KW-0489">Methyltransferase</keyword>
<evidence type="ECO:0000259" key="13">
    <source>
        <dbReference type="PROSITE" id="PS51686"/>
    </source>
</evidence>
<keyword evidence="15" id="KW-1185">Reference proteome</keyword>
<feature type="binding site" evidence="11">
    <location>
        <position position="217"/>
    </location>
    <ligand>
        <name>S-adenosyl-L-methionine</name>
        <dbReference type="ChEBI" id="CHEBI:59789"/>
    </ligand>
</feature>
<dbReference type="GO" id="GO:0016428">
    <property type="term" value="F:tRNA (cytidine-5-)-methyltransferase activity"/>
    <property type="evidence" value="ECO:0007669"/>
    <property type="project" value="InterPro"/>
</dbReference>
<feature type="region of interest" description="Disordered" evidence="12">
    <location>
        <begin position="696"/>
        <end position="741"/>
    </location>
</feature>
<dbReference type="PANTHER" id="PTHR22808">
    <property type="entry name" value="NCL1 YEAST -RELATED NOL1/NOP2/FMU SUN DOMAIN-CONTAINING"/>
    <property type="match status" value="1"/>
</dbReference>
<feature type="domain" description="SAM-dependent MTase RsmB/NOP-type" evidence="13">
    <location>
        <begin position="65"/>
        <end position="432"/>
    </location>
</feature>
<comment type="caution">
    <text evidence="14">The sequence shown here is derived from an EMBL/GenBank/DDBJ whole genome shotgun (WGS) entry which is preliminary data.</text>
</comment>
<dbReference type="EMBL" id="JAPTSV010000016">
    <property type="protein sequence ID" value="KAJ1519528.1"/>
    <property type="molecule type" value="Genomic_DNA"/>
</dbReference>
<dbReference type="Pfam" id="PF25376">
    <property type="entry name" value="Pre-PUA_NSUN2"/>
    <property type="match status" value="1"/>
</dbReference>
<sequence length="741" mass="83540">MGRRHGIRNSNSFAQKKRNQKNKQKDVWDPAKARMNYVDTVRESEAFSKYYKIQNVVPENEWDEMISTLQETLPTSFRITGGKMEACAMLDVIEGQFFQELLSAGVEPGADIKPPKQLPWYPDRLAWQLDISRKDIRRSEAYYRLHNFLIAETSTGNISRQEAVSMIPPLVLDVKPHHKVLDMCAAPGSKTAQLIEMLHADQQPGDPPPEGFVVANDMDNTRCYMLVHQLKRLSSPCVVIVNHDASQLPSMQMPAADGTLSPIKFDRILCDVPCTGDGTLRKNPDIWPKWNAANGNNLHGIQYRVARRGLELLTVGGRMVYSTCSLNPIENEAVIHRILKECEDAVELVDISASLPGLKYKPGMTTWTPCSKDLTGYEKYEDVPEQYQTQVRPSMFAPSKDDAGKFNLDRCIRILPHMQNTGGFFVAALQKVKVLPWEARPKVTETAAAVPETNGESNASDETKEASEEEKQTKGPPKKRRRMQGYKEDPFVFFTEDEELWPILQECYDLKPELSCTSFLTRCTVGKKKNIYFTTPALRDLIKTNEDRLKLINTGVKAFARCDNKAMKCCFRLAQEGLKCIESFIGPKRRVKVCKEDFVLLLSCQDLSCPPEIEKYSPPTREAFQRLEDHGSMVVEYEGQTSSGRPLTTTVVGWKGTRSVRAYVGIDECVHLLRLLGEDVSKFEVNKFKARAEGRNAMAETEEGEAGTEKSDDVDKEKLTVISEVEDNEKVTVKADENGTG</sequence>
<feature type="compositionally biased region" description="Basic and acidic residues" evidence="12">
    <location>
        <begin position="461"/>
        <end position="473"/>
    </location>
</feature>
<keyword evidence="10" id="KW-0539">Nucleus</keyword>
<name>A0AAV7X415_9NEOP</name>
<feature type="compositionally biased region" description="Basic and acidic residues" evidence="12">
    <location>
        <begin position="707"/>
        <end position="719"/>
    </location>
</feature>
<proteinExistence type="inferred from homology"/>
<evidence type="ECO:0000256" key="2">
    <source>
        <dbReference type="ARBA" id="ARBA00007494"/>
    </source>
</evidence>
<dbReference type="InterPro" id="IPR057286">
    <property type="entry name" value="PUA_NSUN2"/>
</dbReference>
<dbReference type="GO" id="GO:0005634">
    <property type="term" value="C:nucleus"/>
    <property type="evidence" value="ECO:0007669"/>
    <property type="project" value="UniProtKB-SubCell"/>
</dbReference>
<feature type="region of interest" description="Disordered" evidence="12">
    <location>
        <begin position="445"/>
        <end position="483"/>
    </location>
</feature>
<keyword evidence="7 11" id="KW-0949">S-adenosyl-L-methionine</keyword>
<accession>A0AAV7X415</accession>
<keyword evidence="8" id="KW-0819">tRNA processing</keyword>
<dbReference type="InterPro" id="IPR049560">
    <property type="entry name" value="MeTrfase_RsmB-F_NOP2_cat"/>
</dbReference>
<dbReference type="GO" id="GO:0005737">
    <property type="term" value="C:cytoplasm"/>
    <property type="evidence" value="ECO:0007669"/>
    <property type="project" value="TreeGrafter"/>
</dbReference>
<dbReference type="Proteomes" id="UP001075354">
    <property type="component" value="Chromosome 16"/>
</dbReference>
<dbReference type="PROSITE" id="PS01153">
    <property type="entry name" value="NOL1_NOP2_SUN"/>
    <property type="match status" value="1"/>
</dbReference>
<evidence type="ECO:0000256" key="7">
    <source>
        <dbReference type="ARBA" id="ARBA00022691"/>
    </source>
</evidence>
<dbReference type="PANTHER" id="PTHR22808:SF1">
    <property type="entry name" value="RNA CYTOSINE-C(5)-METHYLTRANSFERASE NSUN2-RELATED"/>
    <property type="match status" value="1"/>
</dbReference>
<dbReference type="Pfam" id="PF01189">
    <property type="entry name" value="Methyltr_RsmB-F"/>
    <property type="match status" value="1"/>
</dbReference>
<evidence type="ECO:0000256" key="6">
    <source>
        <dbReference type="ARBA" id="ARBA00022679"/>
    </source>
</evidence>
<feature type="compositionally biased region" description="Basic and acidic residues" evidence="12">
    <location>
        <begin position="728"/>
        <end position="741"/>
    </location>
</feature>
<comment type="subcellular location">
    <subcellularLocation>
        <location evidence="1">Nucleus</location>
    </subcellularLocation>
</comment>
<dbReference type="GO" id="GO:0000049">
    <property type="term" value="F:tRNA binding"/>
    <property type="evidence" value="ECO:0007669"/>
    <property type="project" value="UniProtKB-KW"/>
</dbReference>
<organism evidence="14 15">
    <name type="scientific">Megalurothrips usitatus</name>
    <name type="common">bean blossom thrips</name>
    <dbReference type="NCBI Taxonomy" id="439358"/>
    <lineage>
        <taxon>Eukaryota</taxon>
        <taxon>Metazoa</taxon>
        <taxon>Ecdysozoa</taxon>
        <taxon>Arthropoda</taxon>
        <taxon>Hexapoda</taxon>
        <taxon>Insecta</taxon>
        <taxon>Pterygota</taxon>
        <taxon>Neoptera</taxon>
        <taxon>Paraneoptera</taxon>
        <taxon>Thysanoptera</taxon>
        <taxon>Terebrantia</taxon>
        <taxon>Thripoidea</taxon>
        <taxon>Thripidae</taxon>
        <taxon>Megalurothrips</taxon>
    </lineage>
</organism>
<dbReference type="PRINTS" id="PR02008">
    <property type="entry name" value="RCMTFAMILY"/>
</dbReference>
<dbReference type="PRINTS" id="PR02011">
    <property type="entry name" value="RCMTNCL1"/>
</dbReference>
<evidence type="ECO:0000256" key="12">
    <source>
        <dbReference type="SAM" id="MobiDB-lite"/>
    </source>
</evidence>
<dbReference type="SUPFAM" id="SSF53335">
    <property type="entry name" value="S-adenosyl-L-methionine-dependent methyltransferases"/>
    <property type="match status" value="1"/>
</dbReference>
<keyword evidence="6 11" id="KW-0808">Transferase</keyword>
<protein>
    <recommendedName>
        <fullName evidence="3">tRNA (cytosine(34)-C(5))-methyltransferase</fullName>
        <ecNumber evidence="3">2.1.1.203</ecNumber>
    </recommendedName>
</protein>
<evidence type="ECO:0000256" key="11">
    <source>
        <dbReference type="PROSITE-ProRule" id="PRU01023"/>
    </source>
</evidence>
<feature type="region of interest" description="Disordered" evidence="12">
    <location>
        <begin position="1"/>
        <end position="29"/>
    </location>
</feature>
<evidence type="ECO:0000256" key="5">
    <source>
        <dbReference type="ARBA" id="ARBA00022603"/>
    </source>
</evidence>
<evidence type="ECO:0000256" key="10">
    <source>
        <dbReference type="ARBA" id="ARBA00023242"/>
    </source>
</evidence>
<dbReference type="GO" id="GO:0030488">
    <property type="term" value="P:tRNA methylation"/>
    <property type="evidence" value="ECO:0007669"/>
    <property type="project" value="TreeGrafter"/>
</dbReference>
<feature type="binding site" evidence="11">
    <location>
        <begin position="184"/>
        <end position="190"/>
    </location>
    <ligand>
        <name>S-adenosyl-L-methionine</name>
        <dbReference type="ChEBI" id="CHEBI:59789"/>
    </ligand>
</feature>
<evidence type="ECO:0000256" key="3">
    <source>
        <dbReference type="ARBA" id="ARBA00012629"/>
    </source>
</evidence>
<dbReference type="Pfam" id="PF25378">
    <property type="entry name" value="PUA_NSUN2"/>
    <property type="match status" value="1"/>
</dbReference>
<keyword evidence="9 11" id="KW-0694">RNA-binding</keyword>
<dbReference type="AlphaFoldDB" id="A0AAV7X415"/>
<dbReference type="InterPro" id="IPR057285">
    <property type="entry name" value="Pre-PUA_NSUN2"/>
</dbReference>
<feature type="binding site" evidence="11">
    <location>
        <position position="271"/>
    </location>
    <ligand>
        <name>S-adenosyl-L-methionine</name>
        <dbReference type="ChEBI" id="CHEBI:59789"/>
    </ligand>
</feature>
<evidence type="ECO:0000256" key="1">
    <source>
        <dbReference type="ARBA" id="ARBA00004123"/>
    </source>
</evidence>
<evidence type="ECO:0000256" key="8">
    <source>
        <dbReference type="ARBA" id="ARBA00022694"/>
    </source>
</evidence>
<dbReference type="EC" id="2.1.1.203" evidence="3"/>
<evidence type="ECO:0000256" key="4">
    <source>
        <dbReference type="ARBA" id="ARBA00022555"/>
    </source>
</evidence>
<dbReference type="PROSITE" id="PS51686">
    <property type="entry name" value="SAM_MT_RSMB_NOP"/>
    <property type="match status" value="1"/>
</dbReference>
<feature type="active site" description="Nucleophile" evidence="11">
    <location>
        <position position="324"/>
    </location>
</feature>
<feature type="binding site" evidence="11">
    <location>
        <position position="244"/>
    </location>
    <ligand>
        <name>S-adenosyl-L-methionine</name>
        <dbReference type="ChEBI" id="CHEBI:59789"/>
    </ligand>
</feature>
<comment type="similarity">
    <text evidence="2 11">Belongs to the class I-like SAM-binding methyltransferase superfamily. RsmB/NOP family.</text>
</comment>
<dbReference type="InterPro" id="IPR018314">
    <property type="entry name" value="RsmB/NOL1/NOP2-like_CS"/>
</dbReference>